<feature type="repeat" description="PPR" evidence="5">
    <location>
        <begin position="519"/>
        <end position="553"/>
    </location>
</feature>
<comment type="similarity">
    <text evidence="1">Belongs to the CCM1 family.</text>
</comment>
<name>A0ABR1JWQ0_9AGAR</name>
<organism evidence="6 7">
    <name type="scientific">Marasmiellus scandens</name>
    <dbReference type="NCBI Taxonomy" id="2682957"/>
    <lineage>
        <taxon>Eukaryota</taxon>
        <taxon>Fungi</taxon>
        <taxon>Dikarya</taxon>
        <taxon>Basidiomycota</taxon>
        <taxon>Agaricomycotina</taxon>
        <taxon>Agaricomycetes</taxon>
        <taxon>Agaricomycetidae</taxon>
        <taxon>Agaricales</taxon>
        <taxon>Marasmiineae</taxon>
        <taxon>Omphalotaceae</taxon>
        <taxon>Marasmiellus</taxon>
    </lineage>
</organism>
<reference evidence="6 7" key="1">
    <citation type="submission" date="2024-01" db="EMBL/GenBank/DDBJ databases">
        <title>A draft genome for the cacao thread blight pathogen Marasmiellus scandens.</title>
        <authorList>
            <person name="Baruah I.K."/>
            <person name="Leung J."/>
            <person name="Bukari Y."/>
            <person name="Amoako-Attah I."/>
            <person name="Meinhardt L.W."/>
            <person name="Bailey B.A."/>
            <person name="Cohen S.P."/>
        </authorList>
    </citation>
    <scope>NUCLEOTIDE SEQUENCE [LARGE SCALE GENOMIC DNA]</scope>
    <source>
        <strain evidence="6 7">GH-19</strain>
    </source>
</reference>
<dbReference type="InterPro" id="IPR002885">
    <property type="entry name" value="PPR_rpt"/>
</dbReference>
<evidence type="ECO:0000313" key="7">
    <source>
        <dbReference type="Proteomes" id="UP001498398"/>
    </source>
</evidence>
<evidence type="ECO:0000313" key="6">
    <source>
        <dbReference type="EMBL" id="KAK7468781.1"/>
    </source>
</evidence>
<dbReference type="Pfam" id="PF01535">
    <property type="entry name" value="PPR"/>
    <property type="match status" value="1"/>
</dbReference>
<dbReference type="InterPro" id="IPR011990">
    <property type="entry name" value="TPR-like_helical_dom_sf"/>
</dbReference>
<protein>
    <recommendedName>
        <fullName evidence="8">Pentatricopeptide repeat-containing protein</fullName>
    </recommendedName>
</protein>
<dbReference type="PANTHER" id="PTHR47447:SF17">
    <property type="entry name" value="OS12G0638900 PROTEIN"/>
    <property type="match status" value="1"/>
</dbReference>
<evidence type="ECO:0000256" key="2">
    <source>
        <dbReference type="ARBA" id="ARBA00022737"/>
    </source>
</evidence>
<gene>
    <name evidence="6" type="ORF">VKT23_003282</name>
</gene>
<dbReference type="NCBIfam" id="TIGR00756">
    <property type="entry name" value="PPR"/>
    <property type="match status" value="3"/>
</dbReference>
<sequence>MRRLFLDLPLVRCASTVPRPIRNLPGASHSLQHTGGRDKAQLFDRIKDTIIKKHTSHGIDVSGVQADVFNHLLIQINKALKDENLQSLYQHWLKLEQKELTRFLAPSHLRRVSEFAVSSLLSVPDAAQTIGSPQWKWLEDISVLAADAHQTDALKSCMMYHIKHNNPQAVLGLYDRCKSIMSGDDSWEDDPQELSRHYDVLALNPETLKTSVHIPGRVDLLLAVVTAHAMRNSFRDALDACLETVVRFHHYTTQEFYTLLDHDPALRSKVELYVRRLSVARLVSRPHSLSKQITNLVNSAAIGHLQNLYNSIIDGITGPDPYLAVDPTSLTTKRTVAVNEIGWTSFLSAFLACRRKDLAGKVWQDLPRLGLSHSVSMWTALIDGYAKSGPFRDALATWDAMLSSGVKPNFLTYRALISALFNGKRPQLAMDRFRRFQAELMKELPAEQVVLVMNTVLQGLLATNRADGALSLLMSMESGPYKPDIVSYNTFIAHYGRNQNLRGVGEIINRMVAAKIQGDIVTFSTVLSVLLKAGRQDGIDLVFRQMRRQGLEANVATYTAIIDRLLREQDETSLNGAIELLHRMETDSNGQPNAVTYTAIIAGIHRDSWLPSSKAQEWTRQVLGRMRKRNIKLSTPGYNILLDASLKNGQPEGVQYALSYYREMLRQKIPMNYHTWYVVLSGLVQRQEWDLAREVVNDMSMTGMQPMGSVLELAGKIYKQTNSRKRQRPGDG</sequence>
<evidence type="ECO:0000256" key="5">
    <source>
        <dbReference type="PROSITE-ProRule" id="PRU00708"/>
    </source>
</evidence>
<comment type="caution">
    <text evidence="6">The sequence shown here is derived from an EMBL/GenBank/DDBJ whole genome shotgun (WGS) entry which is preliminary data.</text>
</comment>
<dbReference type="Proteomes" id="UP001498398">
    <property type="component" value="Unassembled WGS sequence"/>
</dbReference>
<keyword evidence="2" id="KW-0677">Repeat</keyword>
<feature type="repeat" description="PPR" evidence="5">
    <location>
        <begin position="374"/>
        <end position="408"/>
    </location>
</feature>
<evidence type="ECO:0008006" key="8">
    <source>
        <dbReference type="Google" id="ProtNLM"/>
    </source>
</evidence>
<dbReference type="EMBL" id="JBANRG010000003">
    <property type="protein sequence ID" value="KAK7468781.1"/>
    <property type="molecule type" value="Genomic_DNA"/>
</dbReference>
<feature type="repeat" description="PPR" evidence="5">
    <location>
        <begin position="672"/>
        <end position="706"/>
    </location>
</feature>
<dbReference type="PROSITE" id="PS51375">
    <property type="entry name" value="PPR"/>
    <property type="match status" value="3"/>
</dbReference>
<dbReference type="PANTHER" id="PTHR47447">
    <property type="entry name" value="OS03G0856100 PROTEIN"/>
    <property type="match status" value="1"/>
</dbReference>
<comment type="subunit">
    <text evidence="4">Binds to mitochondrial small subunit 15S rRNA.</text>
</comment>
<dbReference type="Gene3D" id="1.25.40.10">
    <property type="entry name" value="Tetratricopeptide repeat domain"/>
    <property type="match status" value="3"/>
</dbReference>
<evidence type="ECO:0000256" key="1">
    <source>
        <dbReference type="ARBA" id="ARBA00006192"/>
    </source>
</evidence>
<keyword evidence="7" id="KW-1185">Reference proteome</keyword>
<proteinExistence type="inferred from homology"/>
<dbReference type="Pfam" id="PF13041">
    <property type="entry name" value="PPR_2"/>
    <property type="match status" value="2"/>
</dbReference>
<accession>A0ABR1JWQ0</accession>
<evidence type="ECO:0000256" key="4">
    <source>
        <dbReference type="ARBA" id="ARBA00044511"/>
    </source>
</evidence>
<comment type="function">
    <text evidence="3">Regulates mitochondrial small subunit maturation by controlling 15S rRNA 5'-end processing. Localizes to the 5' precursor of the 15S rRNA in a position that is subsequently occupied by mS47 in the mature yeast mtSSU. Uses structure and sequence-specific RNA recognition, binding to a single-stranded region of the precursor and specifically recognizing bases -6 to -1. The exchange of Ccm1 for mS47 is coupled to the irreversible removal of precursor rRNA that is accompanied by conformational changes of the mitoribosomal proteins uS5m and mS26. These conformational changes signal completion of 5'-end rRNA processing through protection of the mature 5'-end of the 15S rRNA and stabilization of mS47. The removal of the 5' precursor together with the dissociation of Ccm1 may be catalyzed by the 5'-3' exoribonuclease Pet127. Involved in the specific removal of group I introns in mitochondrial encoded transcripts.</text>
</comment>
<evidence type="ECO:0000256" key="3">
    <source>
        <dbReference type="ARBA" id="ARBA00044493"/>
    </source>
</evidence>